<name>A0ABR0BTX7_PURLI</name>
<protein>
    <recommendedName>
        <fullName evidence="4">CRIB domain-containing protein</fullName>
    </recommendedName>
</protein>
<proteinExistence type="predicted"/>
<feature type="compositionally biased region" description="Basic and acidic residues" evidence="1">
    <location>
        <begin position="1"/>
        <end position="19"/>
    </location>
</feature>
<evidence type="ECO:0008006" key="4">
    <source>
        <dbReference type="Google" id="ProtNLM"/>
    </source>
</evidence>
<evidence type="ECO:0000313" key="3">
    <source>
        <dbReference type="Proteomes" id="UP001287286"/>
    </source>
</evidence>
<sequence length="480" mass="52104">MVRRGDVPRAEEGRQREECGSNGGWSRDHQASGRAGAPDDVAANARLLSNLLAGGDVERNGRNAWGRERSLRASLVSSDGACRLCLFPLLLSLLLFEVRCSQRRRQEQGGGDWQKERRGLGDGRKSPVSDSSRSLGRMNRRTDSETRRHRGRAGKQVLSKATQGTAKQKARQGRWMDGWIGGGGAARARGPTALTLADTHPVAHLIVVIHHPSSPWLVCDLYASRASPARAKTHLLSCHCAATGGAVLVPVPIPARGRACVRACVELSCGFACPPPPRALRRIVPCLPRFDSIPPSHSPPCRPSSREVAQWEVEQFQADFGATRMQVRGPTGGETPHCSARGQGLEPWKALRRQCPVGTWRLYLARWTLGAGALGRAVPGTSSWTAGAHRAGSPRSLQPMERSSGGPLPPKLSVVPVLSVIKSLFQRRGTRARGLDIVHLAHIGDMPVPPRSHPMLGPLREKEGKRERKKKNFGAEHHAL</sequence>
<gene>
    <name evidence="2" type="ORF">Purlil1_8081</name>
</gene>
<keyword evidence="3" id="KW-1185">Reference proteome</keyword>
<feature type="region of interest" description="Disordered" evidence="1">
    <location>
        <begin position="1"/>
        <end position="37"/>
    </location>
</feature>
<feature type="region of interest" description="Disordered" evidence="1">
    <location>
        <begin position="385"/>
        <end position="408"/>
    </location>
</feature>
<organism evidence="2 3">
    <name type="scientific">Purpureocillium lilacinum</name>
    <name type="common">Paecilomyces lilacinus</name>
    <dbReference type="NCBI Taxonomy" id="33203"/>
    <lineage>
        <taxon>Eukaryota</taxon>
        <taxon>Fungi</taxon>
        <taxon>Dikarya</taxon>
        <taxon>Ascomycota</taxon>
        <taxon>Pezizomycotina</taxon>
        <taxon>Sordariomycetes</taxon>
        <taxon>Hypocreomycetidae</taxon>
        <taxon>Hypocreales</taxon>
        <taxon>Ophiocordycipitaceae</taxon>
        <taxon>Purpureocillium</taxon>
    </lineage>
</organism>
<feature type="compositionally biased region" description="Basic and acidic residues" evidence="1">
    <location>
        <begin position="113"/>
        <end position="127"/>
    </location>
</feature>
<feature type="region of interest" description="Disordered" evidence="1">
    <location>
        <begin position="105"/>
        <end position="172"/>
    </location>
</feature>
<accession>A0ABR0BTX7</accession>
<evidence type="ECO:0000313" key="2">
    <source>
        <dbReference type="EMBL" id="KAK4087491.1"/>
    </source>
</evidence>
<dbReference type="Proteomes" id="UP001287286">
    <property type="component" value="Unassembled WGS sequence"/>
</dbReference>
<evidence type="ECO:0000256" key="1">
    <source>
        <dbReference type="SAM" id="MobiDB-lite"/>
    </source>
</evidence>
<comment type="caution">
    <text evidence="2">The sequence shown here is derived from an EMBL/GenBank/DDBJ whole genome shotgun (WGS) entry which is preliminary data.</text>
</comment>
<feature type="region of interest" description="Disordered" evidence="1">
    <location>
        <begin position="448"/>
        <end position="480"/>
    </location>
</feature>
<dbReference type="EMBL" id="JAWRVI010000031">
    <property type="protein sequence ID" value="KAK4087491.1"/>
    <property type="molecule type" value="Genomic_DNA"/>
</dbReference>
<reference evidence="2 3" key="1">
    <citation type="journal article" date="2024" name="Microbiol. Resour. Announc.">
        <title>Genome annotations for the ascomycete fungi Trichoderma harzianum, Trichoderma aggressivum, and Purpureocillium lilacinum.</title>
        <authorList>
            <person name="Beijen E.P.W."/>
            <person name="Ohm R.A."/>
        </authorList>
    </citation>
    <scope>NUCLEOTIDE SEQUENCE [LARGE SCALE GENOMIC DNA]</scope>
    <source>
        <strain evidence="2 3">CBS 150709</strain>
    </source>
</reference>